<name>A0A914XMY0_9BILA</name>
<accession>A0A914XMY0</accession>
<feature type="signal peptide" evidence="2">
    <location>
        <begin position="1"/>
        <end position="16"/>
    </location>
</feature>
<keyword evidence="2" id="KW-0732">Signal</keyword>
<sequence>MLIIICFLFSVPLIYSQSTTTSPPYKVDGCSSHCRKTDKDLSCWEKTLSFYEQTVLGEMQNFVIIQTNMVNLQRKLDSTINTSNLIDQMEHNSVKALTKANSDMENDWNDDEDNERNVLEPDTIQTTVHALIENVRRLTTQSIQKFDSFCPIGCEEPFGIWRYLFFASAGLNAALAVAVVPFVFLRAKRDHDNSSSAEPMIKK</sequence>
<protein>
    <submittedName>
        <fullName evidence="4">Uncharacterized protein</fullName>
    </submittedName>
</protein>
<evidence type="ECO:0000256" key="1">
    <source>
        <dbReference type="SAM" id="Phobius"/>
    </source>
</evidence>
<keyword evidence="1" id="KW-0812">Transmembrane</keyword>
<keyword evidence="1" id="KW-1133">Transmembrane helix</keyword>
<dbReference type="AlphaFoldDB" id="A0A914XMY0"/>
<evidence type="ECO:0000313" key="4">
    <source>
        <dbReference type="WBParaSite" id="PSAMB.scaffold8660size5955.g31658.t1"/>
    </source>
</evidence>
<dbReference type="WBParaSite" id="PSAMB.scaffold8660size5955.g31658.t1">
    <property type="protein sequence ID" value="PSAMB.scaffold8660size5955.g31658.t1"/>
    <property type="gene ID" value="PSAMB.scaffold8660size5955.g31658"/>
</dbReference>
<proteinExistence type="predicted"/>
<keyword evidence="3" id="KW-1185">Reference proteome</keyword>
<organism evidence="3 4">
    <name type="scientific">Plectus sambesii</name>
    <dbReference type="NCBI Taxonomy" id="2011161"/>
    <lineage>
        <taxon>Eukaryota</taxon>
        <taxon>Metazoa</taxon>
        <taxon>Ecdysozoa</taxon>
        <taxon>Nematoda</taxon>
        <taxon>Chromadorea</taxon>
        <taxon>Plectida</taxon>
        <taxon>Plectina</taxon>
        <taxon>Plectoidea</taxon>
        <taxon>Plectidae</taxon>
        <taxon>Plectus</taxon>
    </lineage>
</organism>
<dbReference type="Proteomes" id="UP000887566">
    <property type="component" value="Unplaced"/>
</dbReference>
<reference evidence="4" key="1">
    <citation type="submission" date="2022-11" db="UniProtKB">
        <authorList>
            <consortium name="WormBaseParasite"/>
        </authorList>
    </citation>
    <scope>IDENTIFICATION</scope>
</reference>
<evidence type="ECO:0000256" key="2">
    <source>
        <dbReference type="SAM" id="SignalP"/>
    </source>
</evidence>
<feature type="transmembrane region" description="Helical" evidence="1">
    <location>
        <begin position="160"/>
        <end position="185"/>
    </location>
</feature>
<feature type="chain" id="PRO_5037114282" evidence="2">
    <location>
        <begin position="17"/>
        <end position="203"/>
    </location>
</feature>
<evidence type="ECO:0000313" key="3">
    <source>
        <dbReference type="Proteomes" id="UP000887566"/>
    </source>
</evidence>
<keyword evidence="1" id="KW-0472">Membrane</keyword>